<comment type="caution">
    <text evidence="2">The sequence shown here is derived from an EMBL/GenBank/DDBJ whole genome shotgun (WGS) entry which is preliminary data.</text>
</comment>
<feature type="transmembrane region" description="Helical" evidence="1">
    <location>
        <begin position="82"/>
        <end position="107"/>
    </location>
</feature>
<reference evidence="3" key="1">
    <citation type="journal article" date="2023" name="Commun. Biol.">
        <title>Genome analysis of Parmales, the sister group of diatoms, reveals the evolutionary specialization of diatoms from phago-mixotrophs to photoautotrophs.</title>
        <authorList>
            <person name="Ban H."/>
            <person name="Sato S."/>
            <person name="Yoshikawa S."/>
            <person name="Yamada K."/>
            <person name="Nakamura Y."/>
            <person name="Ichinomiya M."/>
            <person name="Sato N."/>
            <person name="Blanc-Mathieu R."/>
            <person name="Endo H."/>
            <person name="Kuwata A."/>
            <person name="Ogata H."/>
        </authorList>
    </citation>
    <scope>NUCLEOTIDE SEQUENCE [LARGE SCALE GENOMIC DNA]</scope>
    <source>
        <strain evidence="3">NIES 3701</strain>
    </source>
</reference>
<evidence type="ECO:0000256" key="1">
    <source>
        <dbReference type="SAM" id="Phobius"/>
    </source>
</evidence>
<gene>
    <name evidence="2" type="ORF">TrST_g7395</name>
</gene>
<protein>
    <submittedName>
        <fullName evidence="2">Uncharacterized protein</fullName>
    </submittedName>
</protein>
<dbReference type="EMBL" id="BRXY01000116">
    <property type="protein sequence ID" value="GMH67295.1"/>
    <property type="molecule type" value="Genomic_DNA"/>
</dbReference>
<dbReference type="Proteomes" id="UP001165085">
    <property type="component" value="Unassembled WGS sequence"/>
</dbReference>
<evidence type="ECO:0000313" key="3">
    <source>
        <dbReference type="Proteomes" id="UP001165085"/>
    </source>
</evidence>
<keyword evidence="1" id="KW-0812">Transmembrane</keyword>
<keyword evidence="1" id="KW-0472">Membrane</keyword>
<evidence type="ECO:0000313" key="2">
    <source>
        <dbReference type="EMBL" id="GMH67295.1"/>
    </source>
</evidence>
<organism evidence="2 3">
    <name type="scientific">Triparma strigata</name>
    <dbReference type="NCBI Taxonomy" id="1606541"/>
    <lineage>
        <taxon>Eukaryota</taxon>
        <taxon>Sar</taxon>
        <taxon>Stramenopiles</taxon>
        <taxon>Ochrophyta</taxon>
        <taxon>Bolidophyceae</taxon>
        <taxon>Parmales</taxon>
        <taxon>Triparmaceae</taxon>
        <taxon>Triparma</taxon>
    </lineage>
</organism>
<name>A0A9W7E6V3_9STRA</name>
<proteinExistence type="predicted"/>
<sequence>MAEVQDGKVQVNRRDLLPCSDIATKEEKFVDMQSAIDGGRMGYSKGGVANRSEGYLVIRAPESLYSAIALVPTLALKPGSKYLGLLICISLPLFSSGVISAIAQIAATYNVMLMNIDNKDAFEKTNPN</sequence>
<keyword evidence="3" id="KW-1185">Reference proteome</keyword>
<keyword evidence="1" id="KW-1133">Transmembrane helix</keyword>
<dbReference type="AlphaFoldDB" id="A0A9W7E6V3"/>
<accession>A0A9W7E6V3</accession>